<proteinExistence type="predicted"/>
<protein>
    <submittedName>
        <fullName evidence="1">Uncharacterized protein</fullName>
    </submittedName>
</protein>
<sequence>MALSTFDPKTQWKIDHAGAIDKSTFQILLFILLAIACVFSLSRLGFRLHHERRLFLDDYLILFATICLIIETVCIHHFSDRIYFVESASTNWEVMLLLAPGIGNTAFQQDFSTWGPAWINGYLSVGWIAIFMVKFSFLVLFWRMVRNVTKRLTIWYWVTVAVTAASGIVVVLEAFILCPHVGKAAAKCYPQKNYSFSLGIGIMVQCLDIITDLMIISIPLILLRMSQLRISHKVRIALVLCLSGIQIILSTTRIAGGIHRNITGQLEFSIVWITFLLHAEASVAVMTGSIPALHAMYSVQ</sequence>
<name>A0ACB6R9V5_9PLEO</name>
<dbReference type="Proteomes" id="UP000799755">
    <property type="component" value="Unassembled WGS sequence"/>
</dbReference>
<accession>A0ACB6R9V5</accession>
<evidence type="ECO:0000313" key="2">
    <source>
        <dbReference type="Proteomes" id="UP000799755"/>
    </source>
</evidence>
<comment type="caution">
    <text evidence="1">The sequence shown here is derived from an EMBL/GenBank/DDBJ whole genome shotgun (WGS) entry which is preliminary data.</text>
</comment>
<gene>
    <name evidence="1" type="ORF">BDR25DRAFT_212315</name>
</gene>
<reference evidence="1" key="1">
    <citation type="journal article" date="2020" name="Stud. Mycol.">
        <title>101 Dothideomycetes genomes: a test case for predicting lifestyles and emergence of pathogens.</title>
        <authorList>
            <person name="Haridas S."/>
            <person name="Albert R."/>
            <person name="Binder M."/>
            <person name="Bloem J."/>
            <person name="Labutti K."/>
            <person name="Salamov A."/>
            <person name="Andreopoulos B."/>
            <person name="Baker S."/>
            <person name="Barry K."/>
            <person name="Bills G."/>
            <person name="Bluhm B."/>
            <person name="Cannon C."/>
            <person name="Castanera R."/>
            <person name="Culley D."/>
            <person name="Daum C."/>
            <person name="Ezra D."/>
            <person name="Gonzalez J."/>
            <person name="Henrissat B."/>
            <person name="Kuo A."/>
            <person name="Liang C."/>
            <person name="Lipzen A."/>
            <person name="Lutzoni F."/>
            <person name="Magnuson J."/>
            <person name="Mondo S."/>
            <person name="Nolan M."/>
            <person name="Ohm R."/>
            <person name="Pangilinan J."/>
            <person name="Park H.-J."/>
            <person name="Ramirez L."/>
            <person name="Alfaro M."/>
            <person name="Sun H."/>
            <person name="Tritt A."/>
            <person name="Yoshinaga Y."/>
            <person name="Zwiers L.-H."/>
            <person name="Turgeon B."/>
            <person name="Goodwin S."/>
            <person name="Spatafora J."/>
            <person name="Crous P."/>
            <person name="Grigoriev I."/>
        </authorList>
    </citation>
    <scope>NUCLEOTIDE SEQUENCE</scope>
    <source>
        <strain evidence="1">ATCC 200398</strain>
    </source>
</reference>
<evidence type="ECO:0000313" key="1">
    <source>
        <dbReference type="EMBL" id="KAF2475931.1"/>
    </source>
</evidence>
<dbReference type="EMBL" id="MU003495">
    <property type="protein sequence ID" value="KAF2475931.1"/>
    <property type="molecule type" value="Genomic_DNA"/>
</dbReference>
<feature type="non-terminal residue" evidence="1">
    <location>
        <position position="300"/>
    </location>
</feature>
<keyword evidence="2" id="KW-1185">Reference proteome</keyword>
<organism evidence="1 2">
    <name type="scientific">Lindgomyces ingoldianus</name>
    <dbReference type="NCBI Taxonomy" id="673940"/>
    <lineage>
        <taxon>Eukaryota</taxon>
        <taxon>Fungi</taxon>
        <taxon>Dikarya</taxon>
        <taxon>Ascomycota</taxon>
        <taxon>Pezizomycotina</taxon>
        <taxon>Dothideomycetes</taxon>
        <taxon>Pleosporomycetidae</taxon>
        <taxon>Pleosporales</taxon>
        <taxon>Lindgomycetaceae</taxon>
        <taxon>Lindgomyces</taxon>
    </lineage>
</organism>